<evidence type="ECO:0000313" key="14">
    <source>
        <dbReference type="Proteomes" id="UP000038045"/>
    </source>
</evidence>
<dbReference type="Proteomes" id="UP000038045">
    <property type="component" value="Unplaced"/>
</dbReference>
<dbReference type="Pfam" id="PF04193">
    <property type="entry name" value="PQ-loop"/>
    <property type="match status" value="2"/>
</dbReference>
<sequence length="406" mass="46467">MNLLTQLFIFISILQLNRLTLGREDGSNDLIKYSLDIFEVIKDEPKIITLKLKKPITNYLMVALNYTDSLLKVSPNAFTFTPNVTEVKITITGMNVQSLTYIDFATCQFDQPDFPCTPEPTDSFLRIRIIHSDIISIFVIITGWIYFLAWSISFYPQIYLNFKRKSVVGLNFDFLLLNIIGFTCYTIYNVLMYYDSYVQDLYIHVHKRSLIPVLFNDVVFAVHALFACIVTAVQCFIYTRENQKVSYTCYGLSSVLILTSIVSCVLSLFNVISWLQFINSLSYLKMIVTLSKYFPQVLLNYRRKSTIGWSIGNVLLDFTGGFMDIVQMILQGSNTNDWSGFYGNPVKFGLGLVSMIFDVVFIIQHYCLYKHSDERENGYEGIAPATESEGTMSPPSTTFVSHNDEV</sequence>
<evidence type="ECO:0000256" key="12">
    <source>
        <dbReference type="SAM" id="Phobius"/>
    </source>
</evidence>
<evidence type="ECO:0000256" key="7">
    <source>
        <dbReference type="ARBA" id="ARBA00022989"/>
    </source>
</evidence>
<dbReference type="FunFam" id="1.20.1280.290:FF:000016">
    <property type="entry name" value="Cystinosin homolog"/>
    <property type="match status" value="1"/>
</dbReference>
<protein>
    <submittedName>
        <fullName evidence="15">Cystinosin homolog</fullName>
    </submittedName>
</protein>
<dbReference type="SMART" id="SM00679">
    <property type="entry name" value="CTNS"/>
    <property type="match status" value="2"/>
</dbReference>
<dbReference type="InterPro" id="IPR005282">
    <property type="entry name" value="LC_transporter"/>
</dbReference>
<feature type="transmembrane region" description="Helical" evidence="12">
    <location>
        <begin position="306"/>
        <end position="330"/>
    </location>
</feature>
<accession>A0A0N5A388</accession>
<keyword evidence="7 12" id="KW-1133">Transmembrane helix</keyword>
<evidence type="ECO:0000256" key="4">
    <source>
        <dbReference type="ARBA" id="ARBA00022692"/>
    </source>
</evidence>
<reference evidence="15" key="1">
    <citation type="submission" date="2017-02" db="UniProtKB">
        <authorList>
            <consortium name="WormBaseParasite"/>
        </authorList>
    </citation>
    <scope>IDENTIFICATION</scope>
</reference>
<comment type="subcellular location">
    <subcellularLocation>
        <location evidence="1">Lysosome membrane</location>
        <topology evidence="1">Multi-pass membrane protein</topology>
    </subcellularLocation>
</comment>
<dbReference type="NCBIfam" id="TIGR00951">
    <property type="entry name" value="2A43"/>
    <property type="match status" value="1"/>
</dbReference>
<feature type="compositionally biased region" description="Polar residues" evidence="11">
    <location>
        <begin position="388"/>
        <end position="406"/>
    </location>
</feature>
<evidence type="ECO:0000256" key="10">
    <source>
        <dbReference type="ARBA" id="ARBA00048473"/>
    </source>
</evidence>
<evidence type="ECO:0000256" key="8">
    <source>
        <dbReference type="ARBA" id="ARBA00023136"/>
    </source>
</evidence>
<feature type="region of interest" description="Disordered" evidence="11">
    <location>
        <begin position="384"/>
        <end position="406"/>
    </location>
</feature>
<dbReference type="InterPro" id="IPR006603">
    <property type="entry name" value="PQ-loop_rpt"/>
</dbReference>
<keyword evidence="4 12" id="KW-0812">Transmembrane</keyword>
<dbReference type="PANTHER" id="PTHR13131">
    <property type="entry name" value="CYSTINOSIN"/>
    <property type="match status" value="1"/>
</dbReference>
<dbReference type="GO" id="GO:0015184">
    <property type="term" value="F:L-cystine transmembrane transporter activity"/>
    <property type="evidence" value="ECO:0007669"/>
    <property type="project" value="TreeGrafter"/>
</dbReference>
<comment type="similarity">
    <text evidence="2">Belongs to the cystinosin family.</text>
</comment>
<feature type="transmembrane region" description="Helical" evidence="12">
    <location>
        <begin position="167"/>
        <end position="188"/>
    </location>
</feature>
<evidence type="ECO:0000256" key="9">
    <source>
        <dbReference type="ARBA" id="ARBA00023228"/>
    </source>
</evidence>
<evidence type="ECO:0000256" key="5">
    <source>
        <dbReference type="ARBA" id="ARBA00022737"/>
    </source>
</evidence>
<keyword evidence="13" id="KW-0732">Signal</keyword>
<keyword evidence="3" id="KW-0813">Transport</keyword>
<evidence type="ECO:0000256" key="3">
    <source>
        <dbReference type="ARBA" id="ARBA00022448"/>
    </source>
</evidence>
<feature type="transmembrane region" description="Helical" evidence="12">
    <location>
        <begin position="134"/>
        <end position="155"/>
    </location>
</feature>
<feature type="transmembrane region" description="Helical" evidence="12">
    <location>
        <begin position="275"/>
        <end position="294"/>
    </location>
</feature>
<feature type="chain" id="PRO_5005892695" evidence="13">
    <location>
        <begin position="23"/>
        <end position="406"/>
    </location>
</feature>
<dbReference type="PANTHER" id="PTHR13131:SF5">
    <property type="entry name" value="CYSTINOSIN"/>
    <property type="match status" value="1"/>
</dbReference>
<keyword evidence="8 12" id="KW-0472">Membrane</keyword>
<evidence type="ECO:0000256" key="11">
    <source>
        <dbReference type="SAM" id="MobiDB-lite"/>
    </source>
</evidence>
<dbReference type="STRING" id="131310.A0A0N5A388"/>
<evidence type="ECO:0000256" key="1">
    <source>
        <dbReference type="ARBA" id="ARBA00004155"/>
    </source>
</evidence>
<feature type="transmembrane region" description="Helical" evidence="12">
    <location>
        <begin position="218"/>
        <end position="238"/>
    </location>
</feature>
<evidence type="ECO:0000313" key="15">
    <source>
        <dbReference type="WBParaSite" id="PTRK_0001609700.1"/>
    </source>
</evidence>
<keyword evidence="9" id="KW-0458">Lysosome</keyword>
<organism evidence="14 15">
    <name type="scientific">Parastrongyloides trichosuri</name>
    <name type="common">Possum-specific nematode worm</name>
    <dbReference type="NCBI Taxonomy" id="131310"/>
    <lineage>
        <taxon>Eukaryota</taxon>
        <taxon>Metazoa</taxon>
        <taxon>Ecdysozoa</taxon>
        <taxon>Nematoda</taxon>
        <taxon>Chromadorea</taxon>
        <taxon>Rhabditida</taxon>
        <taxon>Tylenchina</taxon>
        <taxon>Panagrolaimomorpha</taxon>
        <taxon>Strongyloidoidea</taxon>
        <taxon>Strongyloididae</taxon>
        <taxon>Parastrongyloides</taxon>
    </lineage>
</organism>
<proteinExistence type="inferred from homology"/>
<dbReference type="AlphaFoldDB" id="A0A0N5A388"/>
<feature type="transmembrane region" description="Helical" evidence="12">
    <location>
        <begin position="250"/>
        <end position="269"/>
    </location>
</feature>
<feature type="transmembrane region" description="Helical" evidence="12">
    <location>
        <begin position="350"/>
        <end position="369"/>
    </location>
</feature>
<dbReference type="Gene3D" id="1.20.1280.290">
    <property type="match status" value="2"/>
</dbReference>
<evidence type="ECO:0000256" key="6">
    <source>
        <dbReference type="ARBA" id="ARBA00022847"/>
    </source>
</evidence>
<keyword evidence="14" id="KW-1185">Reference proteome</keyword>
<keyword evidence="6" id="KW-0769">Symport</keyword>
<evidence type="ECO:0000256" key="13">
    <source>
        <dbReference type="SAM" id="SignalP"/>
    </source>
</evidence>
<evidence type="ECO:0000256" key="2">
    <source>
        <dbReference type="ARBA" id="ARBA00006855"/>
    </source>
</evidence>
<comment type="catalytic activity">
    <reaction evidence="10">
        <text>L-cystine(out) + H(+)(out) = L-cystine(in) + H(+)(in)</text>
        <dbReference type="Rhea" id="RHEA:66172"/>
        <dbReference type="ChEBI" id="CHEBI:15378"/>
        <dbReference type="ChEBI" id="CHEBI:35491"/>
    </reaction>
    <physiologicalReaction direction="left-to-right" evidence="10">
        <dbReference type="Rhea" id="RHEA:66173"/>
    </physiologicalReaction>
</comment>
<feature type="signal peptide" evidence="13">
    <location>
        <begin position="1"/>
        <end position="22"/>
    </location>
</feature>
<dbReference type="GO" id="GO:0005765">
    <property type="term" value="C:lysosomal membrane"/>
    <property type="evidence" value="ECO:0007669"/>
    <property type="project" value="UniProtKB-SubCell"/>
</dbReference>
<dbReference type="WBParaSite" id="PTRK_0001609700.1">
    <property type="protein sequence ID" value="PTRK_0001609700.1"/>
    <property type="gene ID" value="PTRK_0001609700"/>
</dbReference>
<keyword evidence="5" id="KW-0677">Repeat</keyword>
<name>A0A0N5A388_PARTI</name>
<dbReference type="GO" id="GO:0015293">
    <property type="term" value="F:symporter activity"/>
    <property type="evidence" value="ECO:0007669"/>
    <property type="project" value="UniProtKB-KW"/>
</dbReference>